<dbReference type="Proteomes" id="UP001283361">
    <property type="component" value="Unassembled WGS sequence"/>
</dbReference>
<feature type="transmembrane region" description="Helical" evidence="6">
    <location>
        <begin position="343"/>
        <end position="365"/>
    </location>
</feature>
<name>A0AAE1D077_9GAST</name>
<evidence type="ECO:0000256" key="4">
    <source>
        <dbReference type="ARBA" id="ARBA00023136"/>
    </source>
</evidence>
<dbReference type="GO" id="GO:0004930">
    <property type="term" value="F:G protein-coupled receptor activity"/>
    <property type="evidence" value="ECO:0007669"/>
    <property type="project" value="InterPro"/>
</dbReference>
<feature type="transmembrane region" description="Helical" evidence="6">
    <location>
        <begin position="115"/>
        <end position="135"/>
    </location>
</feature>
<comment type="caution">
    <text evidence="8">The sequence shown here is derived from an EMBL/GenBank/DDBJ whole genome shotgun (WGS) entry which is preliminary data.</text>
</comment>
<keyword evidence="2 6" id="KW-0812">Transmembrane</keyword>
<dbReference type="Pfam" id="PF00001">
    <property type="entry name" value="7tm_1"/>
    <property type="match status" value="1"/>
</dbReference>
<dbReference type="GO" id="GO:0016020">
    <property type="term" value="C:membrane"/>
    <property type="evidence" value="ECO:0007669"/>
    <property type="project" value="UniProtKB-SubCell"/>
</dbReference>
<keyword evidence="9" id="KW-1185">Reference proteome</keyword>
<dbReference type="EMBL" id="JAWDGP010006087">
    <property type="protein sequence ID" value="KAK3747374.1"/>
    <property type="molecule type" value="Genomic_DNA"/>
</dbReference>
<evidence type="ECO:0000313" key="9">
    <source>
        <dbReference type="Proteomes" id="UP001283361"/>
    </source>
</evidence>
<evidence type="ECO:0000256" key="6">
    <source>
        <dbReference type="SAM" id="Phobius"/>
    </source>
</evidence>
<dbReference type="PANTHER" id="PTHR46641">
    <property type="entry name" value="FMRFAMIDE RECEPTOR-RELATED"/>
    <property type="match status" value="1"/>
</dbReference>
<accession>A0AAE1D077</accession>
<dbReference type="InterPro" id="IPR052954">
    <property type="entry name" value="GPCR-Ligand_Int"/>
</dbReference>
<dbReference type="AlphaFoldDB" id="A0AAE1D077"/>
<dbReference type="CDD" id="cd14978">
    <property type="entry name" value="7tmA_FMRFamide_R-like"/>
    <property type="match status" value="1"/>
</dbReference>
<evidence type="ECO:0000256" key="1">
    <source>
        <dbReference type="ARBA" id="ARBA00004370"/>
    </source>
</evidence>
<evidence type="ECO:0000256" key="5">
    <source>
        <dbReference type="SAM" id="MobiDB-lite"/>
    </source>
</evidence>
<protein>
    <recommendedName>
        <fullName evidence="7">G-protein coupled receptors family 1 profile domain-containing protein</fullName>
    </recommendedName>
</protein>
<evidence type="ECO:0000313" key="8">
    <source>
        <dbReference type="EMBL" id="KAK3747374.1"/>
    </source>
</evidence>
<dbReference type="InterPro" id="IPR000276">
    <property type="entry name" value="GPCR_Rhodpsn"/>
</dbReference>
<keyword evidence="4 6" id="KW-0472">Membrane</keyword>
<sequence length="574" mass="64284">MSETAQVINGSYSDQEPKVGHSEGDILIIFVLWGVLLPLVAVAGLVGNVLTMVVLFRKEMNSTTILYMRGLVITDTGILLGSVLTLTPIACADYLQGEALGYFKHIVYPVIRTPAYYVIMTLQQINVWITVSVSVERYIAICHPFRAGRLITRKNTIRVMIGLTAVSLIYNLPRVFAYKTVACETDNLGEGEKNMSASDFEFVGSNEINIDLTIKDMSSSWSSTTDSSTKQLEPALNKTTSLYTLPNIHNSYFLPVTQSSSDTSAFSSPSSTLRSSTSSCFDVITTEFGQTDFYIFYRTIMYLIIIYVLPFLPLLVLNSFLFRELMTMQKRKVVTSRKEENEANLSLVLVLIVVVFLFCQTPGLISQFDIIHFSLFIPWLGFSNFLFATNSAVNFLIYTAFGRKFRRVLLRVFRHVFTKDSSKLRGISTTRFSQVLTQAQDCGLNGNPAVEFSALMSDNSSSVNNVRNGVRSESRNGFSESTRVTQCDASPMIELLSDRYIPQDYPLNPSAQLSNNPEINFLHRLTHSDSNSDCGQNVEYPTCQSNPLLNSQVHNEDASRSFRNQNVKQTEVTI</sequence>
<dbReference type="Gene3D" id="1.20.1070.10">
    <property type="entry name" value="Rhodopsin 7-helix transmembrane proteins"/>
    <property type="match status" value="2"/>
</dbReference>
<proteinExistence type="predicted"/>
<feature type="transmembrane region" description="Helical" evidence="6">
    <location>
        <begin position="156"/>
        <end position="172"/>
    </location>
</feature>
<feature type="domain" description="G-protein coupled receptors family 1 profile" evidence="7">
    <location>
        <begin position="47"/>
        <end position="398"/>
    </location>
</feature>
<reference evidence="8" key="1">
    <citation type="journal article" date="2023" name="G3 (Bethesda)">
        <title>A reference genome for the long-term kleptoplast-retaining sea slug Elysia crispata morphotype clarki.</title>
        <authorList>
            <person name="Eastman K.E."/>
            <person name="Pendleton A.L."/>
            <person name="Shaikh M.A."/>
            <person name="Suttiyut T."/>
            <person name="Ogas R."/>
            <person name="Tomko P."/>
            <person name="Gavelis G."/>
            <person name="Widhalm J.R."/>
            <person name="Wisecaver J.H."/>
        </authorList>
    </citation>
    <scope>NUCLEOTIDE SEQUENCE</scope>
    <source>
        <strain evidence="8">ECLA1</strain>
    </source>
</reference>
<feature type="transmembrane region" description="Helical" evidence="6">
    <location>
        <begin position="377"/>
        <end position="401"/>
    </location>
</feature>
<dbReference type="InterPro" id="IPR017452">
    <property type="entry name" value="GPCR_Rhodpsn_7TM"/>
</dbReference>
<dbReference type="PANTHER" id="PTHR46641:SF2">
    <property type="entry name" value="FMRFAMIDE RECEPTOR"/>
    <property type="match status" value="1"/>
</dbReference>
<comment type="subcellular location">
    <subcellularLocation>
        <location evidence="1">Membrane</location>
    </subcellularLocation>
</comment>
<feature type="region of interest" description="Disordered" evidence="5">
    <location>
        <begin position="555"/>
        <end position="574"/>
    </location>
</feature>
<dbReference type="SUPFAM" id="SSF81321">
    <property type="entry name" value="Family A G protein-coupled receptor-like"/>
    <property type="match status" value="1"/>
</dbReference>
<gene>
    <name evidence="8" type="ORF">RRG08_035804</name>
</gene>
<evidence type="ECO:0000256" key="3">
    <source>
        <dbReference type="ARBA" id="ARBA00022989"/>
    </source>
</evidence>
<dbReference type="PROSITE" id="PS50262">
    <property type="entry name" value="G_PROTEIN_RECEP_F1_2"/>
    <property type="match status" value="1"/>
</dbReference>
<evidence type="ECO:0000256" key="2">
    <source>
        <dbReference type="ARBA" id="ARBA00022692"/>
    </source>
</evidence>
<feature type="transmembrane region" description="Helical" evidence="6">
    <location>
        <begin position="300"/>
        <end position="322"/>
    </location>
</feature>
<dbReference type="PRINTS" id="PR00237">
    <property type="entry name" value="GPCRRHODOPSN"/>
</dbReference>
<feature type="transmembrane region" description="Helical" evidence="6">
    <location>
        <begin position="26"/>
        <end position="56"/>
    </location>
</feature>
<feature type="compositionally biased region" description="Polar residues" evidence="5">
    <location>
        <begin position="561"/>
        <end position="574"/>
    </location>
</feature>
<evidence type="ECO:0000259" key="7">
    <source>
        <dbReference type="PROSITE" id="PS50262"/>
    </source>
</evidence>
<feature type="transmembrane region" description="Helical" evidence="6">
    <location>
        <begin position="77"/>
        <end position="95"/>
    </location>
</feature>
<organism evidence="8 9">
    <name type="scientific">Elysia crispata</name>
    <name type="common">lettuce slug</name>
    <dbReference type="NCBI Taxonomy" id="231223"/>
    <lineage>
        <taxon>Eukaryota</taxon>
        <taxon>Metazoa</taxon>
        <taxon>Spiralia</taxon>
        <taxon>Lophotrochozoa</taxon>
        <taxon>Mollusca</taxon>
        <taxon>Gastropoda</taxon>
        <taxon>Heterobranchia</taxon>
        <taxon>Euthyneura</taxon>
        <taxon>Panpulmonata</taxon>
        <taxon>Sacoglossa</taxon>
        <taxon>Placobranchoidea</taxon>
        <taxon>Plakobranchidae</taxon>
        <taxon>Elysia</taxon>
    </lineage>
</organism>
<keyword evidence="3 6" id="KW-1133">Transmembrane helix</keyword>